<feature type="signal peptide" evidence="1">
    <location>
        <begin position="1"/>
        <end position="29"/>
    </location>
</feature>
<sequence length="145" mass="15972">MNLNLSRKVFAAVFTFCLAAFISVPAAYAGVPEGDVAPGIYSYDGDPNFIVWDCGSHVKSVADVSSAYIMSEGEDYEDFAFLSFSVWWNSSDGAMTVEPQHTVVFRYKKDTDEYYMPSSKFGSAVNKRDAGKLEYLRAAAHANSD</sequence>
<protein>
    <submittedName>
        <fullName evidence="3">Uncharacterized protein</fullName>
    </submittedName>
</protein>
<dbReference type="HOGENOM" id="CLU_1785574_0_0_9"/>
<evidence type="ECO:0000256" key="1">
    <source>
        <dbReference type="SAM" id="SignalP"/>
    </source>
</evidence>
<dbReference type="KEGG" id="ssg:Selsp_1738"/>
<reference evidence="2 5" key="2">
    <citation type="submission" date="2011-04" db="EMBL/GenBank/DDBJ databases">
        <title>The complete genome of Selenomonas sputigena DSM 20758.</title>
        <authorList>
            <consortium name="US DOE Joint Genome Institute (JGI-PGF)"/>
            <person name="Lucas S."/>
            <person name="Copeland A."/>
            <person name="Lapidus A."/>
            <person name="Bruce D."/>
            <person name="Goodwin L."/>
            <person name="Pitluck S."/>
            <person name="Peters L."/>
            <person name="Kyrpides N."/>
            <person name="Mavromatis K."/>
            <person name="Ivanova N."/>
            <person name="Ovchinnikova G."/>
            <person name="Teshima H."/>
            <person name="Detter J.C."/>
            <person name="Tapia R."/>
            <person name="Han C."/>
            <person name="Land M."/>
            <person name="Hauser L."/>
            <person name="Markowitz V."/>
            <person name="Cheng J.-F."/>
            <person name="Hugenholtz P."/>
            <person name="Woyke T."/>
            <person name="Wu D."/>
            <person name="Gronow S."/>
            <person name="Wellnitz S."/>
            <person name="Schneider S."/>
            <person name="Klenk H.-P."/>
            <person name="Eisen J.A."/>
        </authorList>
    </citation>
    <scope>NUCLEOTIDE SEQUENCE [LARGE SCALE GENOMIC DNA]</scope>
    <source>
        <strain evidence="2">ATCC 35185</strain>
        <strain evidence="5">ATCC 35185 / DSM 20758 / VPI D19B-28</strain>
    </source>
</reference>
<evidence type="ECO:0000313" key="4">
    <source>
        <dbReference type="Proteomes" id="UP000003505"/>
    </source>
</evidence>
<dbReference type="Proteomes" id="UP000003505">
    <property type="component" value="Unassembled WGS sequence"/>
</dbReference>
<evidence type="ECO:0000313" key="3">
    <source>
        <dbReference type="EMBL" id="EEX78236.1"/>
    </source>
</evidence>
<reference evidence="3 4" key="1">
    <citation type="submission" date="2009-09" db="EMBL/GenBank/DDBJ databases">
        <authorList>
            <person name="Weinstock G."/>
            <person name="Sodergren E."/>
            <person name="Clifton S."/>
            <person name="Fulton L."/>
            <person name="Fulton B."/>
            <person name="Courtney L."/>
            <person name="Fronick C."/>
            <person name="Harrison M."/>
            <person name="Strong C."/>
            <person name="Farmer C."/>
            <person name="Delahaunty K."/>
            <person name="Markovic C."/>
            <person name="Hall O."/>
            <person name="Minx P."/>
            <person name="Tomlinson C."/>
            <person name="Mitreva M."/>
            <person name="Nelson J."/>
            <person name="Hou S."/>
            <person name="Wollam A."/>
            <person name="Pepin K.H."/>
            <person name="Johnson M."/>
            <person name="Bhonagiri V."/>
            <person name="Nash W.E."/>
            <person name="Warren W."/>
            <person name="Chinwalla A."/>
            <person name="Mardis E.R."/>
            <person name="Wilson R.K."/>
        </authorList>
    </citation>
    <scope>NUCLEOTIDE SEQUENCE [LARGE SCALE GENOMIC DNA]</scope>
    <source>
        <strain evidence="3">ATCC 35185</strain>
        <strain evidence="4">ATCC 35185 / DSM 20758 / VPI D19B-28</strain>
    </source>
</reference>
<evidence type="ECO:0000313" key="2">
    <source>
        <dbReference type="EMBL" id="AEC00694.1"/>
    </source>
</evidence>
<accession>C9LSJ6</accession>
<organism evidence="3 4">
    <name type="scientific">Selenomonas sputigena (strain ATCC 35185 / DSM 20758 / CCUG 44933 / VPI D19B-28)</name>
    <dbReference type="NCBI Taxonomy" id="546271"/>
    <lineage>
        <taxon>Bacteria</taxon>
        <taxon>Bacillati</taxon>
        <taxon>Bacillota</taxon>
        <taxon>Negativicutes</taxon>
        <taxon>Selenomonadales</taxon>
        <taxon>Selenomonadaceae</taxon>
        <taxon>Selenomonas</taxon>
    </lineage>
</organism>
<name>C9LSJ6_SELS3</name>
<dbReference type="EMBL" id="ACKP02000010">
    <property type="protein sequence ID" value="EEX78236.1"/>
    <property type="molecule type" value="Genomic_DNA"/>
</dbReference>
<feature type="chain" id="PRO_5010828786" evidence="1">
    <location>
        <begin position="30"/>
        <end position="145"/>
    </location>
</feature>
<keyword evidence="5" id="KW-1185">Reference proteome</keyword>
<dbReference type="Proteomes" id="UP000011124">
    <property type="component" value="Chromosome"/>
</dbReference>
<proteinExistence type="predicted"/>
<dbReference type="AlphaFoldDB" id="C9LSJ6"/>
<dbReference type="EMBL" id="CP002637">
    <property type="protein sequence ID" value="AEC00694.1"/>
    <property type="molecule type" value="Genomic_DNA"/>
</dbReference>
<evidence type="ECO:0000313" key="5">
    <source>
        <dbReference type="Proteomes" id="UP000011124"/>
    </source>
</evidence>
<keyword evidence="1" id="KW-0732">Signal</keyword>
<gene>
    <name evidence="2" type="ordered locus">Selsp_1738</name>
    <name evidence="3" type="ORF">SELSPUOL_00421</name>
</gene>
<dbReference type="RefSeq" id="WP_006191238.1">
    <property type="nucleotide sequence ID" value="NC_015437.1"/>
</dbReference>
<dbReference type="STRING" id="546271.Selsp_1738"/>